<evidence type="ECO:0000256" key="1">
    <source>
        <dbReference type="SAM" id="Phobius"/>
    </source>
</evidence>
<evidence type="ECO:0000313" key="3">
    <source>
        <dbReference type="Proteomes" id="UP000037848"/>
    </source>
</evidence>
<dbReference type="AlphaFoldDB" id="A0A0N0LXM3"/>
<accession>A0A0N0LXM3</accession>
<organism evidence="2 3">
    <name type="scientific">Pseudoalteromonas porphyrae</name>
    <dbReference type="NCBI Taxonomy" id="187330"/>
    <lineage>
        <taxon>Bacteria</taxon>
        <taxon>Pseudomonadati</taxon>
        <taxon>Pseudomonadota</taxon>
        <taxon>Gammaproteobacteria</taxon>
        <taxon>Alteromonadales</taxon>
        <taxon>Pseudoalteromonadaceae</taxon>
        <taxon>Pseudoalteromonas</taxon>
    </lineage>
</organism>
<evidence type="ECO:0008006" key="4">
    <source>
        <dbReference type="Google" id="ProtNLM"/>
    </source>
</evidence>
<keyword evidence="1" id="KW-0472">Membrane</keyword>
<feature type="transmembrane region" description="Helical" evidence="1">
    <location>
        <begin position="114"/>
        <end position="133"/>
    </location>
</feature>
<dbReference type="STRING" id="187330.AMS58_16750"/>
<keyword evidence="1" id="KW-0812">Transmembrane</keyword>
<dbReference type="PIRSF" id="PIRSF011443">
    <property type="entry name" value="YgjV"/>
    <property type="match status" value="1"/>
</dbReference>
<comment type="caution">
    <text evidence="2">The sequence shown here is derived from an EMBL/GenBank/DDBJ whole genome shotgun (WGS) entry which is preliminary data.</text>
</comment>
<evidence type="ECO:0000313" key="2">
    <source>
        <dbReference type="EMBL" id="KPH60748.1"/>
    </source>
</evidence>
<feature type="transmembrane region" description="Helical" evidence="1">
    <location>
        <begin position="92"/>
        <end position="109"/>
    </location>
</feature>
<proteinExistence type="predicted"/>
<feature type="transmembrane region" description="Helical" evidence="1">
    <location>
        <begin position="66"/>
        <end position="86"/>
    </location>
</feature>
<keyword evidence="1" id="KW-1133">Transmembrane helix</keyword>
<reference evidence="2 3" key="1">
    <citation type="submission" date="2015-08" db="EMBL/GenBank/DDBJ databases">
        <title>Draft Genome Sequence of Pseudoalteromonas porphyrae UCD-SED14.</title>
        <authorList>
            <person name="Coil D.A."/>
            <person name="Jospin G."/>
            <person name="Lee R.D."/>
            <person name="Eisen J.A."/>
        </authorList>
    </citation>
    <scope>NUCLEOTIDE SEQUENCE [LARGE SCALE GENOMIC DNA]</scope>
    <source>
        <strain evidence="2 3">UCD-SED14</strain>
    </source>
</reference>
<sequence>MFILSQCLVAVATLLDLASFQFKSRKLILLCLFSSVLLTATHFFLLNKMSAALLMLIAATRYFYCIFNRSQWAMLGFMLLSCVAVALSWQDWLSGLALIATLIQTFASFRQRDVLLRLFMVLGTAFWISHNILVGSPVAVLMECLFLMSNLIGLFRFYVLPKDIKPAS</sequence>
<feature type="transmembrane region" description="Helical" evidence="1">
    <location>
        <begin position="27"/>
        <end position="46"/>
    </location>
</feature>
<dbReference type="OrthoDB" id="7858522at2"/>
<protein>
    <recommendedName>
        <fullName evidence="4">YgjV family protein</fullName>
    </recommendedName>
</protein>
<dbReference type="InterPro" id="IPR026267">
    <property type="entry name" value="YgjV"/>
</dbReference>
<dbReference type="Pfam" id="PF10688">
    <property type="entry name" value="Imp-YgjV"/>
    <property type="match status" value="1"/>
</dbReference>
<dbReference type="Proteomes" id="UP000037848">
    <property type="component" value="Unassembled WGS sequence"/>
</dbReference>
<dbReference type="RefSeq" id="WP_054206182.1">
    <property type="nucleotide sequence ID" value="NZ_LHPH01000020.1"/>
</dbReference>
<dbReference type="InterPro" id="IPR019629">
    <property type="entry name" value="Uncharacterised_HI1736/YgjV"/>
</dbReference>
<keyword evidence="3" id="KW-1185">Reference proteome</keyword>
<gene>
    <name evidence="2" type="ORF">ADS77_15660</name>
</gene>
<name>A0A0N0LXM3_9GAMM</name>
<feature type="transmembrane region" description="Helical" evidence="1">
    <location>
        <begin position="139"/>
        <end position="159"/>
    </location>
</feature>
<dbReference type="PATRIC" id="fig|187330.3.peg.1567"/>
<dbReference type="EMBL" id="LHPH01000020">
    <property type="protein sequence ID" value="KPH60748.1"/>
    <property type="molecule type" value="Genomic_DNA"/>
</dbReference>